<gene>
    <name evidence="1" type="ORF">O6H91_23G030800</name>
</gene>
<keyword evidence="2" id="KW-1185">Reference proteome</keyword>
<reference evidence="2" key="1">
    <citation type="journal article" date="2024" name="Proc. Natl. Acad. Sci. U.S.A.">
        <title>Extraordinary preservation of gene collinearity over three hundred million years revealed in homosporous lycophytes.</title>
        <authorList>
            <person name="Li C."/>
            <person name="Wickell D."/>
            <person name="Kuo L.Y."/>
            <person name="Chen X."/>
            <person name="Nie B."/>
            <person name="Liao X."/>
            <person name="Peng D."/>
            <person name="Ji J."/>
            <person name="Jenkins J."/>
            <person name="Williams M."/>
            <person name="Shu S."/>
            <person name="Plott C."/>
            <person name="Barry K."/>
            <person name="Rajasekar S."/>
            <person name="Grimwood J."/>
            <person name="Han X."/>
            <person name="Sun S."/>
            <person name="Hou Z."/>
            <person name="He W."/>
            <person name="Dai G."/>
            <person name="Sun C."/>
            <person name="Schmutz J."/>
            <person name="Leebens-Mack J.H."/>
            <person name="Li F.W."/>
            <person name="Wang L."/>
        </authorList>
    </citation>
    <scope>NUCLEOTIDE SEQUENCE [LARGE SCALE GENOMIC DNA]</scope>
    <source>
        <strain evidence="2">cv. PW_Plant_1</strain>
    </source>
</reference>
<evidence type="ECO:0000313" key="1">
    <source>
        <dbReference type="EMBL" id="KAJ7514155.1"/>
    </source>
</evidence>
<accession>A0ACC2A9A4</accession>
<dbReference type="Proteomes" id="UP001162992">
    <property type="component" value="Chromosome 23"/>
</dbReference>
<proteinExistence type="predicted"/>
<evidence type="ECO:0000313" key="2">
    <source>
        <dbReference type="Proteomes" id="UP001162992"/>
    </source>
</evidence>
<organism evidence="1 2">
    <name type="scientific">Diphasiastrum complanatum</name>
    <name type="common">Issler's clubmoss</name>
    <name type="synonym">Lycopodium complanatum</name>
    <dbReference type="NCBI Taxonomy" id="34168"/>
    <lineage>
        <taxon>Eukaryota</taxon>
        <taxon>Viridiplantae</taxon>
        <taxon>Streptophyta</taxon>
        <taxon>Embryophyta</taxon>
        <taxon>Tracheophyta</taxon>
        <taxon>Lycopodiopsida</taxon>
        <taxon>Lycopodiales</taxon>
        <taxon>Lycopodiaceae</taxon>
        <taxon>Lycopodioideae</taxon>
        <taxon>Diphasiastrum</taxon>
    </lineage>
</organism>
<sequence length="423" mass="46861">MDLEIAHFNLLNENAATTATEFTSPVKEEYKRKLAENLLHEVQSPKSPKILAFNRRPTSPLTGEIEQSLHEYAALNDINSSPSYRHISSTPERILDAPDLKDDYYLNLIDWSCQNILAVALGTNLYLWNAETGMTSRLMSTDDEDNYITSVAWARNGKDIAVGLKNAEVQLWDSDKKFQVRKMTGHSARVGSLAWNGQILTTGGRDSRIINHDVRAGDDRTSHLIGHRQEVCGLKWSPSGHHLASGGNDNLLHIWDGAAVSASLYSSTSRMQYLHRWNDHQAAVKALAWCPFKANLLASGGGTADCCIKFWNAQTGACVSSVDTHSQVCALQWSIHQKEILSSHGYSQNQLCVWKYPSMTKIAELKGHAARVLHLALSPDGTTVVSAAADETLRFWKIFCPPSYKKTSTKGDESGGFAHINIR</sequence>
<dbReference type="EMBL" id="CM055114">
    <property type="protein sequence ID" value="KAJ7514155.1"/>
    <property type="molecule type" value="Genomic_DNA"/>
</dbReference>
<comment type="caution">
    <text evidence="1">The sequence shown here is derived from an EMBL/GenBank/DDBJ whole genome shotgun (WGS) entry which is preliminary data.</text>
</comment>
<name>A0ACC2A9A4_DIPCM</name>
<protein>
    <submittedName>
        <fullName evidence="1">Uncharacterized protein</fullName>
    </submittedName>
</protein>